<name>A0ABM3RGN8_SPIOL</name>
<dbReference type="PANTHER" id="PTHR42735">
    <property type="match status" value="1"/>
</dbReference>
<evidence type="ECO:0000313" key="7">
    <source>
        <dbReference type="RefSeq" id="XP_056694784.1"/>
    </source>
</evidence>
<protein>
    <submittedName>
        <fullName evidence="7">Sphingosine-1-phosphate lyase-like</fullName>
    </submittedName>
</protein>
<dbReference type="SUPFAM" id="SSF53383">
    <property type="entry name" value="PLP-dependent transferases"/>
    <property type="match status" value="1"/>
</dbReference>
<dbReference type="PANTHER" id="PTHR42735:SF6">
    <property type="entry name" value="SPHINGOSINE-1-PHOSPHATE LYASE 1"/>
    <property type="match status" value="1"/>
</dbReference>
<keyword evidence="4" id="KW-0472">Membrane</keyword>
<sequence>MYFADVNNLEHCIKYLNHSLVTFSFSGSLYLFADATRYLRFANRLMSKVSGKSSLHDNCIGRLPFLWMTDRSEKSLRSFMFTGYWLPYFKLVLVDICLVLIWSISARFAHTNSLHLDIFQSVVHYEAEVVALTAALLGSKEQASGGQVCGNMTSGGTKSILLVVKSSHDYMRTKKGIKKPEMIIPVSSHSAYDKATQYFNIKLWHVPVNSEFRADVKAIRRYINKNTIMIVGSAPGFPHGIIDPIEELGQLATSFGVCFHVDLCLGGFVLPFARKLGYWLVYLGLCFLF</sequence>
<keyword evidence="6" id="KW-1185">Reference proteome</keyword>
<feature type="transmembrane region" description="Helical" evidence="4">
    <location>
        <begin position="20"/>
        <end position="39"/>
    </location>
</feature>
<organism evidence="6 7">
    <name type="scientific">Spinacia oleracea</name>
    <name type="common">Spinach</name>
    <dbReference type="NCBI Taxonomy" id="3562"/>
    <lineage>
        <taxon>Eukaryota</taxon>
        <taxon>Viridiplantae</taxon>
        <taxon>Streptophyta</taxon>
        <taxon>Embryophyta</taxon>
        <taxon>Tracheophyta</taxon>
        <taxon>Spermatophyta</taxon>
        <taxon>Magnoliopsida</taxon>
        <taxon>eudicotyledons</taxon>
        <taxon>Gunneridae</taxon>
        <taxon>Pentapetalae</taxon>
        <taxon>Caryophyllales</taxon>
        <taxon>Chenopodiaceae</taxon>
        <taxon>Chenopodioideae</taxon>
        <taxon>Anserineae</taxon>
        <taxon>Spinacia</taxon>
    </lineage>
</organism>
<dbReference type="InterPro" id="IPR000192">
    <property type="entry name" value="Aminotrans_V_dom"/>
</dbReference>
<keyword evidence="2" id="KW-0663">Pyridoxal phosphate</keyword>
<evidence type="ECO:0000259" key="5">
    <source>
        <dbReference type="Pfam" id="PF00266"/>
    </source>
</evidence>
<evidence type="ECO:0000256" key="3">
    <source>
        <dbReference type="ARBA" id="ARBA00023239"/>
    </source>
</evidence>
<comment type="cofactor">
    <cofactor evidence="1">
        <name>pyridoxal 5'-phosphate</name>
        <dbReference type="ChEBI" id="CHEBI:597326"/>
    </cofactor>
</comment>
<evidence type="ECO:0000313" key="6">
    <source>
        <dbReference type="Proteomes" id="UP000813463"/>
    </source>
</evidence>
<feature type="domain" description="Aminotransferase class V" evidence="5">
    <location>
        <begin position="153"/>
        <end position="263"/>
    </location>
</feature>
<dbReference type="InterPro" id="IPR015424">
    <property type="entry name" value="PyrdxlP-dep_Trfase"/>
</dbReference>
<dbReference type="RefSeq" id="XP_056694784.1">
    <property type="nucleotide sequence ID" value="XM_056838806.1"/>
</dbReference>
<dbReference type="Gene3D" id="3.40.640.10">
    <property type="entry name" value="Type I PLP-dependent aspartate aminotransferase-like (Major domain)"/>
    <property type="match status" value="1"/>
</dbReference>
<keyword evidence="4" id="KW-0812">Transmembrane</keyword>
<dbReference type="InterPro" id="IPR015421">
    <property type="entry name" value="PyrdxlP-dep_Trfase_major"/>
</dbReference>
<reference evidence="7" key="2">
    <citation type="submission" date="2025-08" db="UniProtKB">
        <authorList>
            <consortium name="RefSeq"/>
        </authorList>
    </citation>
    <scope>IDENTIFICATION</scope>
    <source>
        <tissue evidence="7">Leaf</tissue>
    </source>
</reference>
<dbReference type="InterPro" id="IPR050477">
    <property type="entry name" value="GrpII_AminoAcid_Decarb"/>
</dbReference>
<dbReference type="GeneID" id="110788890"/>
<proteinExistence type="predicted"/>
<keyword evidence="4" id="KW-1133">Transmembrane helix</keyword>
<evidence type="ECO:0000256" key="1">
    <source>
        <dbReference type="ARBA" id="ARBA00001933"/>
    </source>
</evidence>
<gene>
    <name evidence="7" type="primary">LOC110788890</name>
</gene>
<keyword evidence="3" id="KW-0456">Lyase</keyword>
<accession>A0ABM3RGN8</accession>
<reference evidence="6" key="1">
    <citation type="journal article" date="2021" name="Nat. Commun.">
        <title>Genomic analyses provide insights into spinach domestication and the genetic basis of agronomic traits.</title>
        <authorList>
            <person name="Cai X."/>
            <person name="Sun X."/>
            <person name="Xu C."/>
            <person name="Sun H."/>
            <person name="Wang X."/>
            <person name="Ge C."/>
            <person name="Zhang Z."/>
            <person name="Wang Q."/>
            <person name="Fei Z."/>
            <person name="Jiao C."/>
            <person name="Wang Q."/>
        </authorList>
    </citation>
    <scope>NUCLEOTIDE SEQUENCE [LARGE SCALE GENOMIC DNA]</scope>
    <source>
        <strain evidence="6">cv. Varoflay</strain>
    </source>
</reference>
<evidence type="ECO:0000256" key="2">
    <source>
        <dbReference type="ARBA" id="ARBA00022898"/>
    </source>
</evidence>
<dbReference type="Pfam" id="PF00266">
    <property type="entry name" value="Aminotran_5"/>
    <property type="match status" value="1"/>
</dbReference>
<feature type="transmembrane region" description="Helical" evidence="4">
    <location>
        <begin position="84"/>
        <end position="104"/>
    </location>
</feature>
<evidence type="ECO:0000256" key="4">
    <source>
        <dbReference type="SAM" id="Phobius"/>
    </source>
</evidence>
<dbReference type="Proteomes" id="UP000813463">
    <property type="component" value="Chromosome 3"/>
</dbReference>